<dbReference type="Pfam" id="PF00441">
    <property type="entry name" value="Acyl-CoA_dh_1"/>
    <property type="match status" value="1"/>
</dbReference>
<accession>A0A4P7A123</accession>
<evidence type="ECO:0000256" key="2">
    <source>
        <dbReference type="ARBA" id="ARBA00009347"/>
    </source>
</evidence>
<dbReference type="CDD" id="cd01158">
    <property type="entry name" value="SCAD_SBCAD"/>
    <property type="match status" value="1"/>
</dbReference>
<evidence type="ECO:0000256" key="8">
    <source>
        <dbReference type="RuleBase" id="RU362125"/>
    </source>
</evidence>
<feature type="domain" description="Acyl-CoA dehydrogenase/oxidase C-terminal" evidence="9">
    <location>
        <begin position="228"/>
        <end position="377"/>
    </location>
</feature>
<dbReference type="OrthoDB" id="9802447at2"/>
<gene>
    <name evidence="12" type="ORF">E2636_13610</name>
</gene>
<evidence type="ECO:0000313" key="12">
    <source>
        <dbReference type="EMBL" id="QBP42119.1"/>
    </source>
</evidence>
<dbReference type="SUPFAM" id="SSF47203">
    <property type="entry name" value="Acyl-CoA dehydrogenase C-terminal domain-like"/>
    <property type="match status" value="1"/>
</dbReference>
<evidence type="ECO:0000256" key="1">
    <source>
        <dbReference type="ARBA" id="ARBA00001974"/>
    </source>
</evidence>
<keyword evidence="5 8" id="KW-0560">Oxidoreductase</keyword>
<dbReference type="EMBL" id="CP038015">
    <property type="protein sequence ID" value="QBP42119.1"/>
    <property type="molecule type" value="Genomic_DNA"/>
</dbReference>
<comment type="similarity">
    <text evidence="2 8">Belongs to the acyl-CoA dehydrogenase family.</text>
</comment>
<dbReference type="Gene3D" id="1.20.140.10">
    <property type="entry name" value="Butyryl-CoA Dehydrogenase, subunit A, domain 3"/>
    <property type="match status" value="1"/>
</dbReference>
<dbReference type="AlphaFoldDB" id="A0A4P7A123"/>
<evidence type="ECO:0000256" key="3">
    <source>
        <dbReference type="ARBA" id="ARBA00022630"/>
    </source>
</evidence>
<comment type="catalytic activity">
    <reaction evidence="6">
        <text>a 2,3-saturated acyl-CoA + A = a 2,3-dehydroacyl-CoA + AH2</text>
        <dbReference type="Rhea" id="RHEA:48608"/>
        <dbReference type="ChEBI" id="CHEBI:13193"/>
        <dbReference type="ChEBI" id="CHEBI:17499"/>
        <dbReference type="ChEBI" id="CHEBI:60015"/>
        <dbReference type="ChEBI" id="CHEBI:65111"/>
    </reaction>
</comment>
<dbReference type="InterPro" id="IPR037069">
    <property type="entry name" value="AcylCoA_DH/ox_N_sf"/>
</dbReference>
<dbReference type="Pfam" id="PF02771">
    <property type="entry name" value="Acyl-CoA_dh_N"/>
    <property type="match status" value="1"/>
</dbReference>
<evidence type="ECO:0000259" key="11">
    <source>
        <dbReference type="Pfam" id="PF02771"/>
    </source>
</evidence>
<sequence>MELKFTEEQLMMRTMVRDFAKAEIEPNIEKMEKGEFPREIVKKMGELGLMGITIPEKYGGSEMDYMSYVIAIHELSKVSAVVGVILSVHTSVGTNPILYFGNEQQKQKYVTKLASGEYLGAFCLTEPSAGSDAGSMKSKAVKDGDHYKINGSKVFITNGGEAQVYIVFASTDPSKGSRGVSAFIVDKDTPGFIIGKDERKMGLHGSRTVQLTFEDMMVPAENLLGEEGEGFKIALANLDVGRIGIAAQSLGIAEAAYEAAVAYAKERVQFGKPISLQQGIGFKLADMATAVEASRLLVYQAADLRTRGLACGKEASMAKLFASKTAVDTSIEAVQVFGGYGYTEDYPVERYFRDAKVMEIYEGTSEIQRIVISKHLLK</sequence>
<dbReference type="Pfam" id="PF02770">
    <property type="entry name" value="Acyl-CoA_dh_M"/>
    <property type="match status" value="1"/>
</dbReference>
<dbReference type="KEGG" id="panc:E2636_13610"/>
<evidence type="ECO:0000256" key="7">
    <source>
        <dbReference type="ARBA" id="ARBA00067585"/>
    </source>
</evidence>
<dbReference type="PROSITE" id="PS00072">
    <property type="entry name" value="ACYL_COA_DH_1"/>
    <property type="match status" value="1"/>
</dbReference>
<dbReference type="FunFam" id="1.20.140.10:FF:000004">
    <property type="entry name" value="Acyl-CoA dehydrogenase FadE25"/>
    <property type="match status" value="1"/>
</dbReference>
<evidence type="ECO:0000259" key="10">
    <source>
        <dbReference type="Pfam" id="PF02770"/>
    </source>
</evidence>
<dbReference type="InterPro" id="IPR009075">
    <property type="entry name" value="AcylCo_DH/oxidase_C"/>
</dbReference>
<feature type="domain" description="Acyl-CoA oxidase/dehydrogenase middle" evidence="10">
    <location>
        <begin position="121"/>
        <end position="216"/>
    </location>
</feature>
<proteinExistence type="inferred from homology"/>
<dbReference type="Gene3D" id="2.40.110.10">
    <property type="entry name" value="Butyryl-CoA Dehydrogenase, subunit A, domain 2"/>
    <property type="match status" value="1"/>
</dbReference>
<dbReference type="InterPro" id="IPR013786">
    <property type="entry name" value="AcylCoA_DH/ox_N"/>
</dbReference>
<name>A0A4P7A123_9BACL</name>
<dbReference type="RefSeq" id="WP_134210678.1">
    <property type="nucleotide sequence ID" value="NZ_CP038015.1"/>
</dbReference>
<dbReference type="InterPro" id="IPR006091">
    <property type="entry name" value="Acyl-CoA_Oxase/DH_mid-dom"/>
</dbReference>
<dbReference type="PANTHER" id="PTHR43884:SF12">
    <property type="entry name" value="ISOVALERYL-COA DEHYDROGENASE, MITOCHONDRIAL-RELATED"/>
    <property type="match status" value="1"/>
</dbReference>
<dbReference type="PIRSF" id="PIRSF016578">
    <property type="entry name" value="HsaA"/>
    <property type="match status" value="1"/>
</dbReference>
<dbReference type="FunFam" id="2.40.110.10:FF:000001">
    <property type="entry name" value="Acyl-CoA dehydrogenase, mitochondrial"/>
    <property type="match status" value="1"/>
</dbReference>
<keyword evidence="13" id="KW-1185">Reference proteome</keyword>
<dbReference type="Proteomes" id="UP000294292">
    <property type="component" value="Chromosome"/>
</dbReference>
<dbReference type="InterPro" id="IPR006089">
    <property type="entry name" value="Acyl-CoA_DH_CS"/>
</dbReference>
<dbReference type="InterPro" id="IPR036250">
    <property type="entry name" value="AcylCo_DH-like_C"/>
</dbReference>
<feature type="domain" description="Acyl-CoA dehydrogenase/oxidase N-terminal" evidence="11">
    <location>
        <begin position="6"/>
        <end position="117"/>
    </location>
</feature>
<evidence type="ECO:0000259" key="9">
    <source>
        <dbReference type="Pfam" id="PF00441"/>
    </source>
</evidence>
<evidence type="ECO:0000256" key="6">
    <source>
        <dbReference type="ARBA" id="ARBA00052546"/>
    </source>
</evidence>
<dbReference type="PANTHER" id="PTHR43884">
    <property type="entry name" value="ACYL-COA DEHYDROGENASE"/>
    <property type="match status" value="1"/>
</dbReference>
<dbReference type="GO" id="GO:0003995">
    <property type="term" value="F:acyl-CoA dehydrogenase activity"/>
    <property type="evidence" value="ECO:0007669"/>
    <property type="project" value="InterPro"/>
</dbReference>
<dbReference type="PROSITE" id="PS00073">
    <property type="entry name" value="ACYL_COA_DH_2"/>
    <property type="match status" value="1"/>
</dbReference>
<protein>
    <recommendedName>
        <fullName evidence="7">Acyl-CoA dehydrogenase</fullName>
    </recommendedName>
</protein>
<dbReference type="InterPro" id="IPR046373">
    <property type="entry name" value="Acyl-CoA_Oxase/DH_mid-dom_sf"/>
</dbReference>
<keyword evidence="4 8" id="KW-0274">FAD</keyword>
<dbReference type="InterPro" id="IPR009100">
    <property type="entry name" value="AcylCoA_DH/oxidase_NM_dom_sf"/>
</dbReference>
<comment type="cofactor">
    <cofactor evidence="1 8">
        <name>FAD</name>
        <dbReference type="ChEBI" id="CHEBI:57692"/>
    </cofactor>
</comment>
<evidence type="ECO:0000313" key="13">
    <source>
        <dbReference type="Proteomes" id="UP000294292"/>
    </source>
</evidence>
<keyword evidence="3 8" id="KW-0285">Flavoprotein</keyword>
<reference evidence="12 13" key="1">
    <citation type="submission" date="2019-03" db="EMBL/GenBank/DDBJ databases">
        <title>Complete genome sequence of Paenisporosarcina antarctica CGMCC 1.6503T.</title>
        <authorList>
            <person name="Rong J.-C."/>
            <person name="Chi N.-Y."/>
            <person name="Zhang Q.-F."/>
        </authorList>
    </citation>
    <scope>NUCLEOTIDE SEQUENCE [LARGE SCALE GENOMIC DNA]</scope>
    <source>
        <strain evidence="12 13">CGMCC 1.6503</strain>
    </source>
</reference>
<dbReference type="SUPFAM" id="SSF56645">
    <property type="entry name" value="Acyl-CoA dehydrogenase NM domain-like"/>
    <property type="match status" value="1"/>
</dbReference>
<organism evidence="12 13">
    <name type="scientific">Paenisporosarcina antarctica</name>
    <dbReference type="NCBI Taxonomy" id="417367"/>
    <lineage>
        <taxon>Bacteria</taxon>
        <taxon>Bacillati</taxon>
        <taxon>Bacillota</taxon>
        <taxon>Bacilli</taxon>
        <taxon>Bacillales</taxon>
        <taxon>Caryophanaceae</taxon>
        <taxon>Paenisporosarcina</taxon>
    </lineage>
</organism>
<evidence type="ECO:0000256" key="5">
    <source>
        <dbReference type="ARBA" id="ARBA00023002"/>
    </source>
</evidence>
<dbReference type="Gene3D" id="1.10.540.10">
    <property type="entry name" value="Acyl-CoA dehydrogenase/oxidase, N-terminal domain"/>
    <property type="match status" value="1"/>
</dbReference>
<dbReference type="GO" id="GO:0050660">
    <property type="term" value="F:flavin adenine dinucleotide binding"/>
    <property type="evidence" value="ECO:0007669"/>
    <property type="project" value="InterPro"/>
</dbReference>
<evidence type="ECO:0000256" key="4">
    <source>
        <dbReference type="ARBA" id="ARBA00022827"/>
    </source>
</evidence>
<dbReference type="FunFam" id="1.10.540.10:FF:000002">
    <property type="entry name" value="Acyl-CoA dehydrogenase FadE19"/>
    <property type="match status" value="1"/>
</dbReference>